<organism evidence="1 2">
    <name type="scientific">Candidatus Spechtbacteria bacterium RIFCSPHIGHO2_01_FULL_43_30</name>
    <dbReference type="NCBI Taxonomy" id="1802158"/>
    <lineage>
        <taxon>Bacteria</taxon>
        <taxon>Candidatus Spechtiibacteriota</taxon>
    </lineage>
</organism>
<sequence>MINLESAKRMSKACQAKAKEMGIPMTIAIVDKGANLILCERMDGSIIAGIRISQDKAYTSAATGFGTHEIAGISQPGQVAYGLQNADGGRIMIFAGGLPLKMGGELIGGIGVSGGLANQDQEVAQAGVDAFEDK</sequence>
<dbReference type="EMBL" id="MHOD01000008">
    <property type="protein sequence ID" value="OGZ58396.1"/>
    <property type="molecule type" value="Genomic_DNA"/>
</dbReference>
<name>A0A1G2H7E3_9BACT</name>
<dbReference type="Pfam" id="PF03928">
    <property type="entry name" value="HbpS-like"/>
    <property type="match status" value="1"/>
</dbReference>
<dbReference type="AlphaFoldDB" id="A0A1G2H7E3"/>
<dbReference type="PANTHER" id="PTHR34309:SF1">
    <property type="entry name" value="PROTEIN GLCG"/>
    <property type="match status" value="1"/>
</dbReference>
<dbReference type="SUPFAM" id="SSF143744">
    <property type="entry name" value="GlcG-like"/>
    <property type="match status" value="1"/>
</dbReference>
<dbReference type="Gene3D" id="3.30.450.150">
    <property type="entry name" value="Haem-degrading domain"/>
    <property type="match status" value="1"/>
</dbReference>
<evidence type="ECO:0000313" key="2">
    <source>
        <dbReference type="Proteomes" id="UP000177932"/>
    </source>
</evidence>
<dbReference type="InterPro" id="IPR038084">
    <property type="entry name" value="PduO/GlcC-like_sf"/>
</dbReference>
<gene>
    <name evidence="1" type="ORF">A2827_02575</name>
</gene>
<comment type="caution">
    <text evidence="1">The sequence shown here is derived from an EMBL/GenBank/DDBJ whole genome shotgun (WGS) entry which is preliminary data.</text>
</comment>
<dbReference type="Proteomes" id="UP000177932">
    <property type="component" value="Unassembled WGS sequence"/>
</dbReference>
<dbReference type="InterPro" id="IPR052517">
    <property type="entry name" value="GlcG_carb_metab_protein"/>
</dbReference>
<evidence type="ECO:0000313" key="1">
    <source>
        <dbReference type="EMBL" id="OGZ58396.1"/>
    </source>
</evidence>
<dbReference type="InterPro" id="IPR005624">
    <property type="entry name" value="PduO/GlcC-like"/>
</dbReference>
<dbReference type="PANTHER" id="PTHR34309">
    <property type="entry name" value="SLR1406 PROTEIN"/>
    <property type="match status" value="1"/>
</dbReference>
<proteinExistence type="predicted"/>
<reference evidence="1 2" key="1">
    <citation type="journal article" date="2016" name="Nat. Commun.">
        <title>Thousands of microbial genomes shed light on interconnected biogeochemical processes in an aquifer system.</title>
        <authorList>
            <person name="Anantharaman K."/>
            <person name="Brown C.T."/>
            <person name="Hug L.A."/>
            <person name="Sharon I."/>
            <person name="Castelle C.J."/>
            <person name="Probst A.J."/>
            <person name="Thomas B.C."/>
            <person name="Singh A."/>
            <person name="Wilkins M.J."/>
            <person name="Karaoz U."/>
            <person name="Brodie E.L."/>
            <person name="Williams K.H."/>
            <person name="Hubbard S.S."/>
            <person name="Banfield J.F."/>
        </authorList>
    </citation>
    <scope>NUCLEOTIDE SEQUENCE [LARGE SCALE GENOMIC DNA]</scope>
</reference>
<protein>
    <submittedName>
        <fullName evidence="1">Uncharacterized protein</fullName>
    </submittedName>
</protein>
<accession>A0A1G2H7E3</accession>